<keyword evidence="3" id="KW-1185">Reference proteome</keyword>
<dbReference type="PANTHER" id="PTHR34719:SF2">
    <property type="entry name" value="NICKEL-RESPONSIVE REGULATOR"/>
    <property type="match status" value="1"/>
</dbReference>
<dbReference type="InterPro" id="IPR045865">
    <property type="entry name" value="ACT-like_dom_sf"/>
</dbReference>
<evidence type="ECO:0000313" key="2">
    <source>
        <dbReference type="EMBL" id="OAI09748.1"/>
    </source>
</evidence>
<comment type="caution">
    <text evidence="2">The sequence shown here is derived from an EMBL/GenBank/DDBJ whole genome shotgun (WGS) entry which is preliminary data.</text>
</comment>
<proteinExistence type="predicted"/>
<dbReference type="InterPro" id="IPR050192">
    <property type="entry name" value="CopG/NikR_regulator"/>
</dbReference>
<feature type="domain" description="Transcription factor NikR nickel binding C-terminal" evidence="1">
    <location>
        <begin position="19"/>
        <end position="83"/>
    </location>
</feature>
<dbReference type="InterPro" id="IPR014864">
    <property type="entry name" value="TF_NikR_Ni-bd_C"/>
</dbReference>
<dbReference type="SUPFAM" id="SSF55021">
    <property type="entry name" value="ACT-like"/>
    <property type="match status" value="1"/>
</dbReference>
<dbReference type="GO" id="GO:0003677">
    <property type="term" value="F:DNA binding"/>
    <property type="evidence" value="ECO:0007669"/>
    <property type="project" value="TreeGrafter"/>
</dbReference>
<dbReference type="GO" id="GO:0006355">
    <property type="term" value="P:regulation of DNA-templated transcription"/>
    <property type="evidence" value="ECO:0007669"/>
    <property type="project" value="TreeGrafter"/>
</dbReference>
<dbReference type="Gene3D" id="3.30.70.1150">
    <property type="entry name" value="ACT-like. Chain A, domain 2"/>
    <property type="match status" value="1"/>
</dbReference>
<evidence type="ECO:0000313" key="3">
    <source>
        <dbReference type="Proteomes" id="UP000078476"/>
    </source>
</evidence>
<reference evidence="2 3" key="1">
    <citation type="submission" date="2016-03" db="EMBL/GenBank/DDBJ databases">
        <authorList>
            <person name="Ploux O."/>
        </authorList>
    </citation>
    <scope>NUCLEOTIDE SEQUENCE [LARGE SCALE GENOMIC DNA]</scope>
    <source>
        <strain evidence="2 3">R-45370</strain>
    </source>
</reference>
<dbReference type="RefSeq" id="WP_066988121.1">
    <property type="nucleotide sequence ID" value="NZ_LUUI01000165.1"/>
</dbReference>
<dbReference type="Pfam" id="PF08753">
    <property type="entry name" value="NikR_C"/>
    <property type="match status" value="1"/>
</dbReference>
<sequence>MDQHPTVHHHAVIRLQSPTNLAERLTAHQHQAHDLVVSTMHLHLDHDDCLETLFLRGFTPQIRNFAEKVAAETGVRHSALNLIPIPHAFSSPQLGKSVVFAGFQYAAGKSANVRSMNYLFIVIHNKA</sequence>
<dbReference type="InterPro" id="IPR027271">
    <property type="entry name" value="Acetolactate_synth/TF_NikR_C"/>
</dbReference>
<evidence type="ECO:0000259" key="1">
    <source>
        <dbReference type="Pfam" id="PF08753"/>
    </source>
</evidence>
<gene>
    <name evidence="2" type="ORF">A1359_18345</name>
</gene>
<dbReference type="AlphaFoldDB" id="A0A177MVK7"/>
<organism evidence="2 3">
    <name type="scientific">Methylomonas lenta</name>
    <dbReference type="NCBI Taxonomy" id="980561"/>
    <lineage>
        <taxon>Bacteria</taxon>
        <taxon>Pseudomonadati</taxon>
        <taxon>Pseudomonadota</taxon>
        <taxon>Gammaproteobacteria</taxon>
        <taxon>Methylococcales</taxon>
        <taxon>Methylococcaceae</taxon>
        <taxon>Methylomonas</taxon>
    </lineage>
</organism>
<accession>A0A177MVK7</accession>
<dbReference type="Proteomes" id="UP000078476">
    <property type="component" value="Unassembled WGS sequence"/>
</dbReference>
<dbReference type="STRING" id="980561.A1359_18345"/>
<name>A0A177MVK7_9GAMM</name>
<protein>
    <recommendedName>
        <fullName evidence="1">Transcription factor NikR nickel binding C-terminal domain-containing protein</fullName>
    </recommendedName>
</protein>
<dbReference type="EMBL" id="LUUI01000165">
    <property type="protein sequence ID" value="OAI09748.1"/>
    <property type="molecule type" value="Genomic_DNA"/>
</dbReference>
<dbReference type="PANTHER" id="PTHR34719">
    <property type="entry name" value="NICKEL-RESPONSIVE REGULATOR"/>
    <property type="match status" value="1"/>
</dbReference>